<dbReference type="EMBL" id="SACR01000003">
    <property type="protein sequence ID" value="RVU46374.1"/>
    <property type="molecule type" value="Genomic_DNA"/>
</dbReference>
<dbReference type="Proteomes" id="UP000285575">
    <property type="component" value="Unassembled WGS sequence"/>
</dbReference>
<keyword evidence="3" id="KW-1185">Reference proteome</keyword>
<evidence type="ECO:0000313" key="3">
    <source>
        <dbReference type="Proteomes" id="UP000285575"/>
    </source>
</evidence>
<name>A0A437RHY7_9BURK</name>
<evidence type="ECO:0000256" key="1">
    <source>
        <dbReference type="SAM" id="Phobius"/>
    </source>
</evidence>
<dbReference type="RefSeq" id="WP_128228737.1">
    <property type="nucleotide sequence ID" value="NZ_SACR01000003.1"/>
</dbReference>
<reference evidence="2 3" key="1">
    <citation type="submission" date="2019-01" db="EMBL/GenBank/DDBJ databases">
        <authorList>
            <person name="Chen W.-M."/>
        </authorList>
    </citation>
    <scope>NUCLEOTIDE SEQUENCE [LARGE SCALE GENOMIC DNA]</scope>
    <source>
        <strain evidence="2 3">KYPY4</strain>
    </source>
</reference>
<dbReference type="OrthoDB" id="8857517at2"/>
<dbReference type="AlphaFoldDB" id="A0A437RHY7"/>
<comment type="caution">
    <text evidence="2">The sequence shown here is derived from an EMBL/GenBank/DDBJ whole genome shotgun (WGS) entry which is preliminary data.</text>
</comment>
<accession>A0A437RHY7</accession>
<organism evidence="2 3">
    <name type="scientific">Rubrivivax rivuli</name>
    <dbReference type="NCBI Taxonomy" id="1862385"/>
    <lineage>
        <taxon>Bacteria</taxon>
        <taxon>Pseudomonadati</taxon>
        <taxon>Pseudomonadota</taxon>
        <taxon>Betaproteobacteria</taxon>
        <taxon>Burkholderiales</taxon>
        <taxon>Sphaerotilaceae</taxon>
        <taxon>Rubrivivax</taxon>
    </lineage>
</organism>
<gene>
    <name evidence="2" type="ORF">EOE66_11080</name>
</gene>
<keyword evidence="1" id="KW-0472">Membrane</keyword>
<keyword evidence="1" id="KW-0812">Transmembrane</keyword>
<keyword evidence="1" id="KW-1133">Transmembrane helix</keyword>
<proteinExistence type="predicted"/>
<feature type="transmembrane region" description="Helical" evidence="1">
    <location>
        <begin position="20"/>
        <end position="40"/>
    </location>
</feature>
<protein>
    <submittedName>
        <fullName evidence="2">Uncharacterized protein</fullName>
    </submittedName>
</protein>
<feature type="transmembrane region" description="Helical" evidence="1">
    <location>
        <begin position="52"/>
        <end position="69"/>
    </location>
</feature>
<evidence type="ECO:0000313" key="2">
    <source>
        <dbReference type="EMBL" id="RVU46374.1"/>
    </source>
</evidence>
<sequence>MAIPASIQRRGFRKWYERELLIGHSHLVLLLLCVVTLFGAMEAFSAPGGAKALMAVCVLVACAIGLWALRRYLFLLTRAEFIANQAVCGQCQAYGRWAVESSREPTGARAETADGSYMVVCCKRCGGRWQIDW</sequence>